<gene>
    <name evidence="1" type="ORF">SAMN05421811_102341</name>
</gene>
<keyword evidence="2" id="KW-1185">Reference proteome</keyword>
<proteinExistence type="predicted"/>
<dbReference type="STRING" id="568860.SAMN05421811_102341"/>
<evidence type="ECO:0000313" key="1">
    <source>
        <dbReference type="EMBL" id="SET19641.1"/>
    </source>
</evidence>
<dbReference type="Proteomes" id="UP000199361">
    <property type="component" value="Unassembled WGS sequence"/>
</dbReference>
<reference evidence="1 2" key="1">
    <citation type="submission" date="2016-10" db="EMBL/GenBank/DDBJ databases">
        <authorList>
            <person name="de Groot N.N."/>
        </authorList>
    </citation>
    <scope>NUCLEOTIDE SEQUENCE [LARGE SCALE GENOMIC DNA]</scope>
    <source>
        <strain evidence="1 2">CGMCC 4.5598</strain>
    </source>
</reference>
<accession>A0A1I0CJ22</accession>
<sequence length="355" mass="37709">MSTSTFRTAIAQARDLLRWRSPLRTELWAARLLADLEPEQVEPLLRELAGDGGAEARLTLAALAAVAPPAQDDDVAESGGPLAAGASVFGRAAEGALDALPGWAGRMGRVACEGAWYGRADPYGEQILAALSFRYENGKEPHVLVVGIDQPHGGLAVDAVVEEVKFLDDLGLAAAEPGVVAGRVLDAFELGDRLLGAEVADTLPGVRALAVARTRSVPGLVRGAGDDTAERFAELEGLPELPGAREAFGKLREFVGDHPLWWSPDRVSRFLTSWLPREAILSDAAIAAMPEVVRAWTRFNGDQPAVSRRIDEDAPRLAALMADESLAGLGKRLAQAELARAELAQDRPDQGPQEG</sequence>
<dbReference type="EMBL" id="FOHX01000002">
    <property type="protein sequence ID" value="SET19641.1"/>
    <property type="molecule type" value="Genomic_DNA"/>
</dbReference>
<organism evidence="1 2">
    <name type="scientific">Nonomuraea wenchangensis</name>
    <dbReference type="NCBI Taxonomy" id="568860"/>
    <lineage>
        <taxon>Bacteria</taxon>
        <taxon>Bacillati</taxon>
        <taxon>Actinomycetota</taxon>
        <taxon>Actinomycetes</taxon>
        <taxon>Streptosporangiales</taxon>
        <taxon>Streptosporangiaceae</taxon>
        <taxon>Nonomuraea</taxon>
    </lineage>
</organism>
<dbReference type="RefSeq" id="WP_091077925.1">
    <property type="nucleotide sequence ID" value="NZ_FOHX01000002.1"/>
</dbReference>
<dbReference type="AlphaFoldDB" id="A0A1I0CJ22"/>
<name>A0A1I0CJ22_9ACTN</name>
<evidence type="ECO:0000313" key="2">
    <source>
        <dbReference type="Proteomes" id="UP000199361"/>
    </source>
</evidence>
<protein>
    <submittedName>
        <fullName evidence="1">Uncharacterized protein</fullName>
    </submittedName>
</protein>